<keyword evidence="2" id="KW-1185">Reference proteome</keyword>
<proteinExistence type="predicted"/>
<accession>A0A7W8JQF1</accession>
<gene>
    <name evidence="1" type="ORF">HNQ08_000388</name>
</gene>
<dbReference type="AlphaFoldDB" id="A0A7W8JQF1"/>
<protein>
    <submittedName>
        <fullName evidence="1">Uncharacterized protein</fullName>
    </submittedName>
</protein>
<evidence type="ECO:0000313" key="2">
    <source>
        <dbReference type="Proteomes" id="UP000552709"/>
    </source>
</evidence>
<dbReference type="RefSeq" id="WP_184127403.1">
    <property type="nucleotide sequence ID" value="NZ_JACHFL010000001.1"/>
</dbReference>
<organism evidence="1 2">
    <name type="scientific">Deinococcus humi</name>
    <dbReference type="NCBI Taxonomy" id="662880"/>
    <lineage>
        <taxon>Bacteria</taxon>
        <taxon>Thermotogati</taxon>
        <taxon>Deinococcota</taxon>
        <taxon>Deinococci</taxon>
        <taxon>Deinococcales</taxon>
        <taxon>Deinococcaceae</taxon>
        <taxon>Deinococcus</taxon>
    </lineage>
</organism>
<dbReference type="EMBL" id="JACHFL010000001">
    <property type="protein sequence ID" value="MBB5361317.1"/>
    <property type="molecule type" value="Genomic_DNA"/>
</dbReference>
<reference evidence="1 2" key="1">
    <citation type="submission" date="2020-08" db="EMBL/GenBank/DDBJ databases">
        <title>Genomic Encyclopedia of Type Strains, Phase IV (KMG-IV): sequencing the most valuable type-strain genomes for metagenomic binning, comparative biology and taxonomic classification.</title>
        <authorList>
            <person name="Goeker M."/>
        </authorList>
    </citation>
    <scope>NUCLEOTIDE SEQUENCE [LARGE SCALE GENOMIC DNA]</scope>
    <source>
        <strain evidence="1 2">DSM 27939</strain>
    </source>
</reference>
<name>A0A7W8JQF1_9DEIO</name>
<sequence>MTERERAQLRLARLKEAREDGFLWTANDEEEYQALLEKLRVRPNWR</sequence>
<comment type="caution">
    <text evidence="1">The sequence shown here is derived from an EMBL/GenBank/DDBJ whole genome shotgun (WGS) entry which is preliminary data.</text>
</comment>
<evidence type="ECO:0000313" key="1">
    <source>
        <dbReference type="EMBL" id="MBB5361317.1"/>
    </source>
</evidence>
<dbReference type="Proteomes" id="UP000552709">
    <property type="component" value="Unassembled WGS sequence"/>
</dbReference>